<keyword evidence="3" id="KW-1185">Reference proteome</keyword>
<dbReference type="AlphaFoldDB" id="A0A811VDJ6"/>
<sequence>MHLNICTIVVHTQRLHHHYDHQHRALNKASDNKPNNSETTEAKTAATTNNQQQRTAAATTKVKQKVKQSICKIHMTTVRKWRRTAEPSHTPTTQRRRDAASELLTSWLALAAGRKLRELVTTSAVLTEALLVYSDVFVKGSDLCQLLMSSVGVMCQRLN</sequence>
<accession>A0A811VDJ6</accession>
<dbReference type="EMBL" id="CAJHJT010000056">
    <property type="protein sequence ID" value="CAD7013370.1"/>
    <property type="molecule type" value="Genomic_DNA"/>
</dbReference>
<feature type="region of interest" description="Disordered" evidence="1">
    <location>
        <begin position="19"/>
        <end position="61"/>
    </location>
</feature>
<proteinExistence type="predicted"/>
<reference evidence="2" key="1">
    <citation type="submission" date="2020-11" db="EMBL/GenBank/DDBJ databases">
        <authorList>
            <person name="Whitehead M."/>
        </authorList>
    </citation>
    <scope>NUCLEOTIDE SEQUENCE</scope>
    <source>
        <strain evidence="2">EGII</strain>
    </source>
</reference>
<feature type="compositionally biased region" description="Low complexity" evidence="1">
    <location>
        <begin position="38"/>
        <end position="61"/>
    </location>
</feature>
<organism evidence="2 3">
    <name type="scientific">Ceratitis capitata</name>
    <name type="common">Mediterranean fruit fly</name>
    <name type="synonym">Tephritis capitata</name>
    <dbReference type="NCBI Taxonomy" id="7213"/>
    <lineage>
        <taxon>Eukaryota</taxon>
        <taxon>Metazoa</taxon>
        <taxon>Ecdysozoa</taxon>
        <taxon>Arthropoda</taxon>
        <taxon>Hexapoda</taxon>
        <taxon>Insecta</taxon>
        <taxon>Pterygota</taxon>
        <taxon>Neoptera</taxon>
        <taxon>Endopterygota</taxon>
        <taxon>Diptera</taxon>
        <taxon>Brachycera</taxon>
        <taxon>Muscomorpha</taxon>
        <taxon>Tephritoidea</taxon>
        <taxon>Tephritidae</taxon>
        <taxon>Ceratitis</taxon>
        <taxon>Ceratitis</taxon>
    </lineage>
</organism>
<comment type="caution">
    <text evidence="2">The sequence shown here is derived from an EMBL/GenBank/DDBJ whole genome shotgun (WGS) entry which is preliminary data.</text>
</comment>
<dbReference type="Proteomes" id="UP000606786">
    <property type="component" value="Unassembled WGS sequence"/>
</dbReference>
<evidence type="ECO:0000313" key="3">
    <source>
        <dbReference type="Proteomes" id="UP000606786"/>
    </source>
</evidence>
<name>A0A811VDJ6_CERCA</name>
<evidence type="ECO:0000313" key="2">
    <source>
        <dbReference type="EMBL" id="CAD7013370.1"/>
    </source>
</evidence>
<protein>
    <submittedName>
        <fullName evidence="2">(Mediterranean fruit fly) hypothetical protein</fullName>
    </submittedName>
</protein>
<evidence type="ECO:0000256" key="1">
    <source>
        <dbReference type="SAM" id="MobiDB-lite"/>
    </source>
</evidence>
<gene>
    <name evidence="2" type="ORF">CCAP1982_LOCUS21437</name>
</gene>